<dbReference type="EMBL" id="BAAAYG010000003">
    <property type="protein sequence ID" value="GAA3282693.1"/>
    <property type="molecule type" value="Genomic_DNA"/>
</dbReference>
<accession>A0ABP6RAN5</accession>
<feature type="transmembrane region" description="Helical" evidence="1">
    <location>
        <begin position="18"/>
        <end position="35"/>
    </location>
</feature>
<organism evidence="2 3">
    <name type="scientific">Nesterenkonia halobia</name>
    <dbReference type="NCBI Taxonomy" id="37922"/>
    <lineage>
        <taxon>Bacteria</taxon>
        <taxon>Bacillati</taxon>
        <taxon>Actinomycetota</taxon>
        <taxon>Actinomycetes</taxon>
        <taxon>Micrococcales</taxon>
        <taxon>Micrococcaceae</taxon>
        <taxon>Nesterenkonia</taxon>
    </lineage>
</organism>
<feature type="transmembrane region" description="Helical" evidence="1">
    <location>
        <begin position="41"/>
        <end position="62"/>
    </location>
</feature>
<keyword evidence="1" id="KW-1133">Transmembrane helix</keyword>
<feature type="transmembrane region" description="Helical" evidence="1">
    <location>
        <begin position="131"/>
        <end position="149"/>
    </location>
</feature>
<evidence type="ECO:0000313" key="3">
    <source>
        <dbReference type="Proteomes" id="UP001501736"/>
    </source>
</evidence>
<sequence length="187" mass="19044">MPVQRIPAATAEQLARPVWLRAAVTALLALVTIFWQGETLLLLKISLAAYFVLAGTAVWDYAKDTVVVPDAVRGPLASGAALWVLVGVGVIFVPSATAGAIVAAAGFLGMGLAELIAGLRGRPDFVPARDLLVQGGVGMATGVGLLAGMRLDVHGILGIAGMGLVILAVLLMISGASMTHEARRAAG</sequence>
<evidence type="ECO:0000256" key="1">
    <source>
        <dbReference type="SAM" id="Phobius"/>
    </source>
</evidence>
<protein>
    <recommendedName>
        <fullName evidence="4">DUF308 domain-containing protein</fullName>
    </recommendedName>
</protein>
<name>A0ABP6RAN5_9MICC</name>
<feature type="transmembrane region" description="Helical" evidence="1">
    <location>
        <begin position="155"/>
        <end position="174"/>
    </location>
</feature>
<evidence type="ECO:0008006" key="4">
    <source>
        <dbReference type="Google" id="ProtNLM"/>
    </source>
</evidence>
<dbReference type="RefSeq" id="WP_139084372.1">
    <property type="nucleotide sequence ID" value="NZ_BAAAYG010000003.1"/>
</dbReference>
<keyword evidence="3" id="KW-1185">Reference proteome</keyword>
<dbReference type="Proteomes" id="UP001501736">
    <property type="component" value="Unassembled WGS sequence"/>
</dbReference>
<keyword evidence="1" id="KW-0472">Membrane</keyword>
<gene>
    <name evidence="2" type="ORF">GCM10020260_10190</name>
</gene>
<proteinExistence type="predicted"/>
<evidence type="ECO:0000313" key="2">
    <source>
        <dbReference type="EMBL" id="GAA3282693.1"/>
    </source>
</evidence>
<comment type="caution">
    <text evidence="2">The sequence shown here is derived from an EMBL/GenBank/DDBJ whole genome shotgun (WGS) entry which is preliminary data.</text>
</comment>
<feature type="transmembrane region" description="Helical" evidence="1">
    <location>
        <begin position="99"/>
        <end position="119"/>
    </location>
</feature>
<feature type="transmembrane region" description="Helical" evidence="1">
    <location>
        <begin position="74"/>
        <end position="93"/>
    </location>
</feature>
<keyword evidence="1" id="KW-0812">Transmembrane</keyword>
<reference evidence="3" key="1">
    <citation type="journal article" date="2019" name="Int. J. Syst. Evol. Microbiol.">
        <title>The Global Catalogue of Microorganisms (GCM) 10K type strain sequencing project: providing services to taxonomists for standard genome sequencing and annotation.</title>
        <authorList>
            <consortium name="The Broad Institute Genomics Platform"/>
            <consortium name="The Broad Institute Genome Sequencing Center for Infectious Disease"/>
            <person name="Wu L."/>
            <person name="Ma J."/>
        </authorList>
    </citation>
    <scope>NUCLEOTIDE SEQUENCE [LARGE SCALE GENOMIC DNA]</scope>
    <source>
        <strain evidence="3">JCM 11483</strain>
    </source>
</reference>